<comment type="caution">
    <text evidence="1">The sequence shown here is derived from an EMBL/GenBank/DDBJ whole genome shotgun (WGS) entry which is preliminary data.</text>
</comment>
<proteinExistence type="predicted"/>
<dbReference type="EMBL" id="BJXC01000014">
    <property type="protein sequence ID" value="GEM52359.1"/>
    <property type="molecule type" value="Genomic_DNA"/>
</dbReference>
<keyword evidence="2" id="KW-1185">Reference proteome</keyword>
<organism evidence="1 2">
    <name type="scientific">Empedobacter brevis NBRC 14943 = ATCC 43319</name>
    <dbReference type="NCBI Taxonomy" id="1218108"/>
    <lineage>
        <taxon>Bacteria</taxon>
        <taxon>Pseudomonadati</taxon>
        <taxon>Bacteroidota</taxon>
        <taxon>Flavobacteriia</taxon>
        <taxon>Flavobacteriales</taxon>
        <taxon>Weeksellaceae</taxon>
        <taxon>Empedobacter</taxon>
    </lineage>
</organism>
<accession>A0A511NHS8</accession>
<sequence>MKIFTLVKILISPLASFNYFIKKKRIEHNMVKILVGEEFKEVELESTLRNYYAISNFGRLVSYQEDIETDGRVLKGSYINGYRIFRYSYKDEAGKKRYAQHLIYHLVAEKFLPKPLKDQIYLLHLDFVKNNDICTNLKWATKDEFRDHFMNSPLYHMGVEKSKRTRQKMDGSKLTTTDVIRIKKILANPNRKTRLRIIAKQFGISEMQLYRIKSGENWGHIKI</sequence>
<evidence type="ECO:0000313" key="1">
    <source>
        <dbReference type="EMBL" id="GEM52359.1"/>
    </source>
</evidence>
<dbReference type="AlphaFoldDB" id="A0A511NHS8"/>
<name>A0A511NHS8_9FLAO</name>
<dbReference type="STRING" id="1218108.GCA_000382425_00737"/>
<evidence type="ECO:0000313" key="2">
    <source>
        <dbReference type="Proteomes" id="UP000321245"/>
    </source>
</evidence>
<dbReference type="InterPro" id="IPR044925">
    <property type="entry name" value="His-Me_finger_sf"/>
</dbReference>
<dbReference type="SUPFAM" id="SSF54060">
    <property type="entry name" value="His-Me finger endonucleases"/>
    <property type="match status" value="1"/>
</dbReference>
<dbReference type="Gene3D" id="3.90.75.20">
    <property type="match status" value="1"/>
</dbReference>
<dbReference type="Proteomes" id="UP000321245">
    <property type="component" value="Unassembled WGS sequence"/>
</dbReference>
<gene>
    <name evidence="1" type="ORF">EB1_21490</name>
</gene>
<protein>
    <submittedName>
        <fullName evidence="1">Uncharacterized protein</fullName>
    </submittedName>
</protein>
<reference evidence="1 2" key="1">
    <citation type="submission" date="2019-07" db="EMBL/GenBank/DDBJ databases">
        <title>Whole genome shotgun sequence of Empedobacter brevis NBRC 14943.</title>
        <authorList>
            <person name="Hosoyama A."/>
            <person name="Uohara A."/>
            <person name="Ohji S."/>
            <person name="Ichikawa N."/>
        </authorList>
    </citation>
    <scope>NUCLEOTIDE SEQUENCE [LARGE SCALE GENOMIC DNA]</scope>
    <source>
        <strain evidence="1 2">NBRC 14943</strain>
    </source>
</reference>